<dbReference type="Proteomes" id="UP001610334">
    <property type="component" value="Unassembled WGS sequence"/>
</dbReference>
<comment type="caution">
    <text evidence="6">The sequence shown here is derived from an EMBL/GenBank/DDBJ whole genome shotgun (WGS) entry which is preliminary data.</text>
</comment>
<proteinExistence type="inferred from homology"/>
<dbReference type="PANTHER" id="PTHR33337">
    <property type="entry name" value="GFA DOMAIN-CONTAINING PROTEIN"/>
    <property type="match status" value="1"/>
</dbReference>
<evidence type="ECO:0000259" key="5">
    <source>
        <dbReference type="PROSITE" id="PS51891"/>
    </source>
</evidence>
<comment type="similarity">
    <text evidence="1">Belongs to the Gfa family.</text>
</comment>
<dbReference type="Gene3D" id="3.90.1590.10">
    <property type="entry name" value="glutathione-dependent formaldehyde- activating enzyme (gfa)"/>
    <property type="match status" value="2"/>
</dbReference>
<dbReference type="PROSITE" id="PS51891">
    <property type="entry name" value="CENP_V_GFA"/>
    <property type="match status" value="1"/>
</dbReference>
<evidence type="ECO:0000313" key="7">
    <source>
        <dbReference type="Proteomes" id="UP001610334"/>
    </source>
</evidence>
<dbReference type="InterPro" id="IPR006913">
    <property type="entry name" value="CENP-V/GFA"/>
</dbReference>
<evidence type="ECO:0000256" key="4">
    <source>
        <dbReference type="ARBA" id="ARBA00023239"/>
    </source>
</evidence>
<organism evidence="6 7">
    <name type="scientific">Aspergillus granulosus</name>
    <dbReference type="NCBI Taxonomy" id="176169"/>
    <lineage>
        <taxon>Eukaryota</taxon>
        <taxon>Fungi</taxon>
        <taxon>Dikarya</taxon>
        <taxon>Ascomycota</taxon>
        <taxon>Pezizomycotina</taxon>
        <taxon>Eurotiomycetes</taxon>
        <taxon>Eurotiomycetidae</taxon>
        <taxon>Eurotiales</taxon>
        <taxon>Aspergillaceae</taxon>
        <taxon>Aspergillus</taxon>
        <taxon>Aspergillus subgen. Nidulantes</taxon>
    </lineage>
</organism>
<keyword evidence="4" id="KW-0456">Lyase</keyword>
<dbReference type="EMBL" id="JBFXLT010000070">
    <property type="protein sequence ID" value="KAL2810557.1"/>
    <property type="molecule type" value="Genomic_DNA"/>
</dbReference>
<keyword evidence="2" id="KW-0479">Metal-binding</keyword>
<reference evidence="6 7" key="1">
    <citation type="submission" date="2024-07" db="EMBL/GenBank/DDBJ databases">
        <title>Section-level genome sequencing and comparative genomics of Aspergillus sections Usti and Cavernicolus.</title>
        <authorList>
            <consortium name="Lawrence Berkeley National Laboratory"/>
            <person name="Nybo J.L."/>
            <person name="Vesth T.C."/>
            <person name="Theobald S."/>
            <person name="Frisvad J.C."/>
            <person name="Larsen T.O."/>
            <person name="Kjaerboelling I."/>
            <person name="Rothschild-Mancinelli K."/>
            <person name="Lyhne E.K."/>
            <person name="Kogle M.E."/>
            <person name="Barry K."/>
            <person name="Clum A."/>
            <person name="Na H."/>
            <person name="Ledsgaard L."/>
            <person name="Lin J."/>
            <person name="Lipzen A."/>
            <person name="Kuo A."/>
            <person name="Riley R."/>
            <person name="Mondo S."/>
            <person name="Labutti K."/>
            <person name="Haridas S."/>
            <person name="Pangalinan J."/>
            <person name="Salamov A.A."/>
            <person name="Simmons B.A."/>
            <person name="Magnuson J.K."/>
            <person name="Chen J."/>
            <person name="Drula E."/>
            <person name="Henrissat B."/>
            <person name="Wiebenga A."/>
            <person name="Lubbers R.J."/>
            <person name="Gomes A.C."/>
            <person name="Makela M.R."/>
            <person name="Stajich J."/>
            <person name="Grigoriev I.V."/>
            <person name="Mortensen U.H."/>
            <person name="De Vries R.P."/>
            <person name="Baker S.E."/>
            <person name="Andersen M.R."/>
        </authorList>
    </citation>
    <scope>NUCLEOTIDE SEQUENCE [LARGE SCALE GENOMIC DNA]</scope>
    <source>
        <strain evidence="6 7">CBS 588.65</strain>
    </source>
</reference>
<evidence type="ECO:0000256" key="1">
    <source>
        <dbReference type="ARBA" id="ARBA00005495"/>
    </source>
</evidence>
<dbReference type="InterPro" id="IPR011057">
    <property type="entry name" value="Mss4-like_sf"/>
</dbReference>
<keyword evidence="3" id="KW-0862">Zinc</keyword>
<gene>
    <name evidence="6" type="ORF">BJX63DRAFT_401789</name>
</gene>
<dbReference type="Pfam" id="PF04828">
    <property type="entry name" value="GFA"/>
    <property type="match status" value="2"/>
</dbReference>
<evidence type="ECO:0000313" key="6">
    <source>
        <dbReference type="EMBL" id="KAL2810557.1"/>
    </source>
</evidence>
<evidence type="ECO:0000256" key="3">
    <source>
        <dbReference type="ARBA" id="ARBA00022833"/>
    </source>
</evidence>
<evidence type="ECO:0000256" key="2">
    <source>
        <dbReference type="ARBA" id="ARBA00022723"/>
    </source>
</evidence>
<dbReference type="SUPFAM" id="SSF51316">
    <property type="entry name" value="Mss4-like"/>
    <property type="match status" value="2"/>
</dbReference>
<name>A0ABR4H565_9EURO</name>
<dbReference type="PANTHER" id="PTHR33337:SF31">
    <property type="entry name" value="DUF636 DOMAIN PROTEIN (AFU_ORTHOLOGUE AFUA_2G12650)"/>
    <property type="match status" value="1"/>
</dbReference>
<accession>A0ABR4H565</accession>
<feature type="domain" description="CENP-V/GFA" evidence="5">
    <location>
        <begin position="6"/>
        <end position="125"/>
    </location>
</feature>
<sequence>MSTKTLTAHCHCRSTHFTLTVPIASLPLKAHLCHCTLCRTTHGTAASFHTPLPQGVNPDFIAPSSWDNLTAYLPPGSKEPLYFCSTCGCHVGVLNPSGIWGTSISILEGGNKENEIWVIDEHIYTERGSTGDGGIAELVPKIAGKELRVWNPEKKGTGLPMSTIQTTKHEEQGEDVLLAQCNCGGVSFTISRPREEFINSPRSAGWIYPTDKSKWLAVFDLCTDCRLLTGAHVNTWLFVPKDHTNPPVPPDLVFGTMKRYESTPGEVSRTFCGTCGATVFAYVERRSGIVDVATGILRAKDGVMLKDWAVWRTARVGFLDDGLKYDKDFSEGLDQGTREWGSRVHGGVVDFRIAD</sequence>
<keyword evidence="7" id="KW-1185">Reference proteome</keyword>
<protein>
    <submittedName>
        <fullName evidence="6">Mss4-like protein</fullName>
    </submittedName>
</protein>